<dbReference type="Proteomes" id="UP000675781">
    <property type="component" value="Unassembled WGS sequence"/>
</dbReference>
<sequence>MTRRVATNTTVGREELLAFLRPRHNGLVITRRADGSPQASPVTCGVDEQGRIVVATYPQRAKARNARRDPRVGIVVLSDAFGDAWVQVDGTAELIDATEDVEPLVEYFRCIAGEHSDWDEYRAAMVEQGKTLLRITPEHWGPIATGGFPPELAED</sequence>
<dbReference type="InterPro" id="IPR019920">
    <property type="entry name" value="F420-binding_dom_put"/>
</dbReference>
<reference evidence="3" key="1">
    <citation type="submission" date="2021-04" db="EMBL/GenBank/DDBJ databases">
        <title>Genome based classification of Actinospica acidithermotolerans sp. nov., an actinobacterium isolated from an Indonesian hot spring.</title>
        <authorList>
            <person name="Kusuma A.B."/>
            <person name="Putra K.E."/>
            <person name="Nafisah S."/>
            <person name="Loh J."/>
            <person name="Nouioui I."/>
            <person name="Goodfellow M."/>
        </authorList>
    </citation>
    <scope>NUCLEOTIDE SEQUENCE</scope>
    <source>
        <strain evidence="3">CSCA 57</strain>
    </source>
</reference>
<proteinExistence type="predicted"/>
<dbReference type="AlphaFoldDB" id="A0A941IQX6"/>
<comment type="caution">
    <text evidence="3">The sequence shown here is derived from an EMBL/GenBank/DDBJ whole genome shotgun (WGS) entry which is preliminary data.</text>
</comment>
<dbReference type="SUPFAM" id="SSF50475">
    <property type="entry name" value="FMN-binding split barrel"/>
    <property type="match status" value="1"/>
</dbReference>
<name>A0A941IQX6_9ACTN</name>
<accession>A0A941IQX6</accession>
<dbReference type="InterPro" id="IPR052019">
    <property type="entry name" value="F420H2_bilvrd_red/Heme_oxyg"/>
</dbReference>
<dbReference type="Pfam" id="PF01243">
    <property type="entry name" value="PNPOx_N"/>
    <property type="match status" value="1"/>
</dbReference>
<dbReference type="PANTHER" id="PTHR35176">
    <property type="entry name" value="HEME OXYGENASE HI_0854-RELATED"/>
    <property type="match status" value="1"/>
</dbReference>
<organism evidence="3 4">
    <name type="scientific">Actinospica durhamensis</name>
    <dbReference type="NCBI Taxonomy" id="1508375"/>
    <lineage>
        <taxon>Bacteria</taxon>
        <taxon>Bacillati</taxon>
        <taxon>Actinomycetota</taxon>
        <taxon>Actinomycetes</taxon>
        <taxon>Catenulisporales</taxon>
        <taxon>Actinospicaceae</taxon>
        <taxon>Actinospica</taxon>
    </lineage>
</organism>
<dbReference type="GO" id="GO:0005829">
    <property type="term" value="C:cytosol"/>
    <property type="evidence" value="ECO:0007669"/>
    <property type="project" value="TreeGrafter"/>
</dbReference>
<protein>
    <submittedName>
        <fullName evidence="3">PPOX class F420-dependent oxidoreductase</fullName>
    </submittedName>
</protein>
<keyword evidence="4" id="KW-1185">Reference proteome</keyword>
<dbReference type="GO" id="GO:0070967">
    <property type="term" value="F:coenzyme F420 binding"/>
    <property type="evidence" value="ECO:0007669"/>
    <property type="project" value="TreeGrafter"/>
</dbReference>
<dbReference type="NCBIfam" id="TIGR03618">
    <property type="entry name" value="Rv1155_F420"/>
    <property type="match status" value="1"/>
</dbReference>
<dbReference type="EMBL" id="JAGSOG010000265">
    <property type="protein sequence ID" value="MBR7838185.1"/>
    <property type="molecule type" value="Genomic_DNA"/>
</dbReference>
<evidence type="ECO:0000259" key="2">
    <source>
        <dbReference type="Pfam" id="PF01243"/>
    </source>
</evidence>
<dbReference type="InterPro" id="IPR012349">
    <property type="entry name" value="Split_barrel_FMN-bd"/>
</dbReference>
<dbReference type="PANTHER" id="PTHR35176:SF2">
    <property type="entry name" value="F420H(2)-DEPENDENT REDUCTASE RV1155"/>
    <property type="match status" value="1"/>
</dbReference>
<dbReference type="Gene3D" id="2.30.110.10">
    <property type="entry name" value="Electron Transport, Fmn-binding Protein, Chain A"/>
    <property type="match status" value="1"/>
</dbReference>
<evidence type="ECO:0000256" key="1">
    <source>
        <dbReference type="ARBA" id="ARBA00023002"/>
    </source>
</evidence>
<dbReference type="InterPro" id="IPR011576">
    <property type="entry name" value="Pyridox_Oxase_N"/>
</dbReference>
<dbReference type="RefSeq" id="WP_212532646.1">
    <property type="nucleotide sequence ID" value="NZ_JAGSOG010000265.1"/>
</dbReference>
<keyword evidence="1" id="KW-0560">Oxidoreductase</keyword>
<evidence type="ECO:0000313" key="4">
    <source>
        <dbReference type="Proteomes" id="UP000675781"/>
    </source>
</evidence>
<gene>
    <name evidence="3" type="ORF">KDL01_33240</name>
</gene>
<dbReference type="GO" id="GO:0016627">
    <property type="term" value="F:oxidoreductase activity, acting on the CH-CH group of donors"/>
    <property type="evidence" value="ECO:0007669"/>
    <property type="project" value="TreeGrafter"/>
</dbReference>
<evidence type="ECO:0000313" key="3">
    <source>
        <dbReference type="EMBL" id="MBR7838185.1"/>
    </source>
</evidence>
<feature type="domain" description="Pyridoxamine 5'-phosphate oxidase N-terminal" evidence="2">
    <location>
        <begin position="14"/>
        <end position="141"/>
    </location>
</feature>